<feature type="region of interest" description="Disordered" evidence="1">
    <location>
        <begin position="1"/>
        <end position="128"/>
    </location>
</feature>
<dbReference type="OrthoDB" id="1045822at2759"/>
<keyword evidence="4" id="KW-1185">Reference proteome</keyword>
<feature type="compositionally biased region" description="Polar residues" evidence="1">
    <location>
        <begin position="99"/>
        <end position="111"/>
    </location>
</feature>
<dbReference type="Pfam" id="PF04749">
    <property type="entry name" value="PLAC8"/>
    <property type="match status" value="1"/>
</dbReference>
<name>A0A7G2CE98_9TRYP</name>
<evidence type="ECO:0000313" key="3">
    <source>
        <dbReference type="EMBL" id="CAD2218180.1"/>
    </source>
</evidence>
<dbReference type="InterPro" id="IPR006461">
    <property type="entry name" value="PLAC_motif_containing"/>
</dbReference>
<organism evidence="3 4">
    <name type="scientific">Angomonas deanei</name>
    <dbReference type="NCBI Taxonomy" id="59799"/>
    <lineage>
        <taxon>Eukaryota</taxon>
        <taxon>Discoba</taxon>
        <taxon>Euglenozoa</taxon>
        <taxon>Kinetoplastea</taxon>
        <taxon>Metakinetoplastina</taxon>
        <taxon>Trypanosomatida</taxon>
        <taxon>Trypanosomatidae</taxon>
        <taxon>Strigomonadinae</taxon>
        <taxon>Angomonas</taxon>
    </lineage>
</organism>
<gene>
    <name evidence="3" type="ORF">ADEAN_000566700</name>
</gene>
<reference evidence="3 4" key="1">
    <citation type="submission" date="2020-08" db="EMBL/GenBank/DDBJ databases">
        <authorList>
            <person name="Newling K."/>
            <person name="Davey J."/>
            <person name="Forrester S."/>
        </authorList>
    </citation>
    <scope>NUCLEOTIDE SEQUENCE [LARGE SCALE GENOMIC DNA]</scope>
    <source>
        <strain evidence="4">Crithidia deanei Carvalho (ATCC PRA-265)</strain>
    </source>
</reference>
<proteinExistence type="predicted"/>
<accession>A0A7G2CE98</accession>
<dbReference type="EMBL" id="LR877154">
    <property type="protein sequence ID" value="CAD2218180.1"/>
    <property type="molecule type" value="Genomic_DNA"/>
</dbReference>
<dbReference type="Proteomes" id="UP000515908">
    <property type="component" value="Chromosome 10"/>
</dbReference>
<feature type="compositionally biased region" description="Low complexity" evidence="1">
    <location>
        <begin position="118"/>
        <end position="128"/>
    </location>
</feature>
<keyword evidence="2" id="KW-1133">Transmembrane helix</keyword>
<dbReference type="VEuPathDB" id="TriTrypDB:ADEAN_000566700"/>
<protein>
    <submittedName>
        <fullName evidence="3">PLAC8 family, putative</fullName>
    </submittedName>
</protein>
<evidence type="ECO:0000256" key="1">
    <source>
        <dbReference type="SAM" id="MobiDB-lite"/>
    </source>
</evidence>
<evidence type="ECO:0000313" key="4">
    <source>
        <dbReference type="Proteomes" id="UP000515908"/>
    </source>
</evidence>
<feature type="transmembrane region" description="Helical" evidence="2">
    <location>
        <begin position="212"/>
        <end position="231"/>
    </location>
</feature>
<dbReference type="NCBIfam" id="TIGR01571">
    <property type="entry name" value="A_thal_Cys_rich"/>
    <property type="match status" value="1"/>
</dbReference>
<keyword evidence="2" id="KW-0812">Transmembrane</keyword>
<evidence type="ECO:0000256" key="2">
    <source>
        <dbReference type="SAM" id="Phobius"/>
    </source>
</evidence>
<dbReference type="AlphaFoldDB" id="A0A7G2CE98"/>
<sequence>MSYYYDDASSLFDDNAAPQNPYTAGTYPEALPGIPLSEIQAPPPPAAPAREASAREEKKKSKHQSKQNAKEERKTSAKRSGSQTKGRDSSAAKYEYYNANPQKSASVSKNRPQPKPVVPLQQPLPGRQQQRPFPMLTSWHYSMCHCCQDCSSCLEAWCCRSCQISRQYNMIRKGMPEMDCLCCVGMCLCSFCLGCLPMCIGTCMTRQRIRERYGIGGVLAGLLPVVVLSAVRGATTIARNDVP</sequence>
<keyword evidence="2" id="KW-0472">Membrane</keyword>